<organism evidence="1 2">
    <name type="scientific">Candidatus Syntrophosphaera thermopropionivorans</name>
    <dbReference type="NCBI Taxonomy" id="2593015"/>
    <lineage>
        <taxon>Bacteria</taxon>
        <taxon>Pseudomonadati</taxon>
        <taxon>Candidatus Cloacimonadota</taxon>
        <taxon>Candidatus Cloacimonadia</taxon>
        <taxon>Candidatus Cloacimonadales</taxon>
        <taxon>Candidatus Cloacimonadaceae</taxon>
        <taxon>Candidatus Syntrophosphaera</taxon>
    </lineage>
</organism>
<gene>
    <name evidence="1" type="ORF">E0946_01895</name>
</gene>
<evidence type="ECO:0000313" key="2">
    <source>
        <dbReference type="Proteomes" id="UP000294588"/>
    </source>
</evidence>
<sequence>MNKEFLYSPWRLNYIEGEKTDDCILCRYQEMDKDEENLIVYRGKHCYVMLNRYPYNNGHIMLVPYLHLKSLHELPKEVIEDLGSLCQLSEKVLIAAYNCEGINVGINLGRAAGAGIDEHLHIHMVPRWIGDSNFMSVIGGQRVIPEAFEKSWQRLHQEFIYQLQLKK</sequence>
<evidence type="ECO:0000313" key="1">
    <source>
        <dbReference type="EMBL" id="TDF74203.1"/>
    </source>
</evidence>
<comment type="caution">
    <text evidence="1">The sequence shown here is derived from an EMBL/GenBank/DDBJ whole genome shotgun (WGS) entry which is preliminary data.</text>
</comment>
<dbReference type="Proteomes" id="UP000294588">
    <property type="component" value="Unassembled WGS sequence"/>
</dbReference>
<accession>A0AC61QKL4</accession>
<protein>
    <submittedName>
        <fullName evidence="1">HIT domain-containing protein</fullName>
    </submittedName>
</protein>
<reference evidence="1" key="1">
    <citation type="submission" date="2019-03" db="EMBL/GenBank/DDBJ databases">
        <title>Candidatus Syntrophosphaera thermopropionivorans: a novel player in syntrophic propionate oxidation during anaerobic digestion.</title>
        <authorList>
            <person name="Dyksma S."/>
        </authorList>
    </citation>
    <scope>NUCLEOTIDE SEQUENCE</scope>
    <source>
        <strain evidence="1">W5</strain>
    </source>
</reference>
<keyword evidence="2" id="KW-1185">Reference proteome</keyword>
<name>A0AC61QKL4_9BACT</name>
<dbReference type="EMBL" id="SMOG01000002">
    <property type="protein sequence ID" value="TDF74203.1"/>
    <property type="molecule type" value="Genomic_DNA"/>
</dbReference>
<proteinExistence type="predicted"/>